<protein>
    <submittedName>
        <fullName evidence="2">Uncharacterized protein</fullName>
    </submittedName>
</protein>
<sequence>MNLLCTMLKKKKDICLGFFNKKRRRRISLLTYLEDPIDGTDKKQKGSNVESTHQPEAQGT</sequence>
<organism evidence="2 3">
    <name type="scientific">Arabis nemorensis</name>
    <dbReference type="NCBI Taxonomy" id="586526"/>
    <lineage>
        <taxon>Eukaryota</taxon>
        <taxon>Viridiplantae</taxon>
        <taxon>Streptophyta</taxon>
        <taxon>Embryophyta</taxon>
        <taxon>Tracheophyta</taxon>
        <taxon>Spermatophyta</taxon>
        <taxon>Magnoliopsida</taxon>
        <taxon>eudicotyledons</taxon>
        <taxon>Gunneridae</taxon>
        <taxon>Pentapetalae</taxon>
        <taxon>rosids</taxon>
        <taxon>malvids</taxon>
        <taxon>Brassicales</taxon>
        <taxon>Brassicaceae</taxon>
        <taxon>Arabideae</taxon>
        <taxon>Arabis</taxon>
    </lineage>
</organism>
<keyword evidence="3" id="KW-1185">Reference proteome</keyword>
<comment type="caution">
    <text evidence="2">The sequence shown here is derived from an EMBL/GenBank/DDBJ whole genome shotgun (WGS) entry which is preliminary data.</text>
</comment>
<reference evidence="2" key="1">
    <citation type="submission" date="2019-07" db="EMBL/GenBank/DDBJ databases">
        <authorList>
            <person name="Dittberner H."/>
        </authorList>
    </citation>
    <scope>NUCLEOTIDE SEQUENCE [LARGE SCALE GENOMIC DNA]</scope>
</reference>
<proteinExistence type="predicted"/>
<feature type="compositionally biased region" description="Polar residues" evidence="1">
    <location>
        <begin position="46"/>
        <end position="60"/>
    </location>
</feature>
<dbReference type="EMBL" id="CABITT030000004">
    <property type="protein sequence ID" value="VVB01060.1"/>
    <property type="molecule type" value="Genomic_DNA"/>
</dbReference>
<feature type="region of interest" description="Disordered" evidence="1">
    <location>
        <begin position="37"/>
        <end position="60"/>
    </location>
</feature>
<accession>A0A565BHF0</accession>
<dbReference type="Proteomes" id="UP000489600">
    <property type="component" value="Unassembled WGS sequence"/>
</dbReference>
<name>A0A565BHF0_9BRAS</name>
<evidence type="ECO:0000256" key="1">
    <source>
        <dbReference type="SAM" id="MobiDB-lite"/>
    </source>
</evidence>
<evidence type="ECO:0000313" key="3">
    <source>
        <dbReference type="Proteomes" id="UP000489600"/>
    </source>
</evidence>
<gene>
    <name evidence="2" type="ORF">ANE_LOCUS11504</name>
</gene>
<dbReference type="AlphaFoldDB" id="A0A565BHF0"/>
<evidence type="ECO:0000313" key="2">
    <source>
        <dbReference type="EMBL" id="VVB01060.1"/>
    </source>
</evidence>